<dbReference type="PANTHER" id="PTHR48027">
    <property type="entry name" value="HETEROGENEOUS NUCLEAR RIBONUCLEOPROTEIN 87F-RELATED"/>
    <property type="match status" value="1"/>
</dbReference>
<evidence type="ECO:0000259" key="2">
    <source>
        <dbReference type="PROSITE" id="PS50102"/>
    </source>
</evidence>
<feature type="domain" description="RRM" evidence="2">
    <location>
        <begin position="3"/>
        <end position="80"/>
    </location>
</feature>
<proteinExistence type="predicted"/>
<dbReference type="EMBL" id="FUYA01000004">
    <property type="protein sequence ID" value="SKA71096.1"/>
    <property type="molecule type" value="Genomic_DNA"/>
</dbReference>
<dbReference type="Gene3D" id="3.30.70.330">
    <property type="match status" value="1"/>
</dbReference>
<dbReference type="STRING" id="1121442.SAMN02745702_01413"/>
<protein>
    <submittedName>
        <fullName evidence="3">RNA recognition motif. (A.k.a. RRM, RBD, or RNP domain)</fullName>
    </submittedName>
</protein>
<sequence>MSKNIYVGNLAWGATDEDLNDLFADYGEVESARVIMDRETGRSRGFGFVEMEEQGADQAIEALNGSSFMGRTLRVNEAQPRPSRPRTRRF</sequence>
<name>A0A1T4W1G3_9BACT</name>
<dbReference type="InterPro" id="IPR035979">
    <property type="entry name" value="RBD_domain_sf"/>
</dbReference>
<reference evidence="3 4" key="1">
    <citation type="submission" date="2017-02" db="EMBL/GenBank/DDBJ databases">
        <authorList>
            <person name="Peterson S.W."/>
        </authorList>
    </citation>
    <scope>NUCLEOTIDE SEQUENCE [LARGE SCALE GENOMIC DNA]</scope>
    <source>
        <strain evidence="3 4">DSM 18034</strain>
    </source>
</reference>
<dbReference type="SMART" id="SM00360">
    <property type="entry name" value="RRM"/>
    <property type="match status" value="1"/>
</dbReference>
<dbReference type="RefSeq" id="WP_078684706.1">
    <property type="nucleotide sequence ID" value="NZ_FUYA01000004.1"/>
</dbReference>
<keyword evidence="1" id="KW-0694">RNA-binding</keyword>
<dbReference type="OrthoDB" id="9798855at2"/>
<dbReference type="SUPFAM" id="SSF54928">
    <property type="entry name" value="RNA-binding domain, RBD"/>
    <property type="match status" value="1"/>
</dbReference>
<keyword evidence="4" id="KW-1185">Reference proteome</keyword>
<dbReference type="PROSITE" id="PS50102">
    <property type="entry name" value="RRM"/>
    <property type="match status" value="1"/>
</dbReference>
<gene>
    <name evidence="3" type="ORF">SAMN02745702_01413</name>
</gene>
<accession>A0A1T4W1G3</accession>
<dbReference type="InterPro" id="IPR000504">
    <property type="entry name" value="RRM_dom"/>
</dbReference>
<dbReference type="AlphaFoldDB" id="A0A1T4W1G3"/>
<dbReference type="GO" id="GO:0003723">
    <property type="term" value="F:RNA binding"/>
    <property type="evidence" value="ECO:0007669"/>
    <property type="project" value="UniProtKB-KW"/>
</dbReference>
<organism evidence="3 4">
    <name type="scientific">Desulfobaculum bizertense DSM 18034</name>
    <dbReference type="NCBI Taxonomy" id="1121442"/>
    <lineage>
        <taxon>Bacteria</taxon>
        <taxon>Pseudomonadati</taxon>
        <taxon>Thermodesulfobacteriota</taxon>
        <taxon>Desulfovibrionia</taxon>
        <taxon>Desulfovibrionales</taxon>
        <taxon>Desulfovibrionaceae</taxon>
        <taxon>Desulfobaculum</taxon>
    </lineage>
</organism>
<dbReference type="CDD" id="cd21608">
    <property type="entry name" value="RRM2_NsCP33_like"/>
    <property type="match status" value="1"/>
</dbReference>
<dbReference type="Pfam" id="PF00076">
    <property type="entry name" value="RRM_1"/>
    <property type="match status" value="1"/>
</dbReference>
<evidence type="ECO:0000313" key="4">
    <source>
        <dbReference type="Proteomes" id="UP000189733"/>
    </source>
</evidence>
<dbReference type="InterPro" id="IPR052462">
    <property type="entry name" value="SLIRP/GR-RBP-like"/>
</dbReference>
<evidence type="ECO:0000313" key="3">
    <source>
        <dbReference type="EMBL" id="SKA71096.1"/>
    </source>
</evidence>
<dbReference type="InterPro" id="IPR012677">
    <property type="entry name" value="Nucleotide-bd_a/b_plait_sf"/>
</dbReference>
<dbReference type="InterPro" id="IPR048289">
    <property type="entry name" value="RRM2_NsCP33-like"/>
</dbReference>
<dbReference type="Proteomes" id="UP000189733">
    <property type="component" value="Unassembled WGS sequence"/>
</dbReference>
<evidence type="ECO:0000256" key="1">
    <source>
        <dbReference type="ARBA" id="ARBA00022884"/>
    </source>
</evidence>